<sequence length="25" mass="2608">MKTSSSQTIDPVASLSLFLPSGILD</sequence>
<evidence type="ECO:0000313" key="5">
    <source>
        <dbReference type="EMBL" id="KAB6416817.1"/>
    </source>
</evidence>
<dbReference type="EMBL" id="WDCG01000057">
    <property type="protein sequence ID" value="KAB6416586.1"/>
    <property type="molecule type" value="Genomic_DNA"/>
</dbReference>
<evidence type="ECO:0000313" key="6">
    <source>
        <dbReference type="EMBL" id="KAB6416819.1"/>
    </source>
</evidence>
<evidence type="ECO:0000313" key="12">
    <source>
        <dbReference type="Proteomes" id="UP000471447"/>
    </source>
</evidence>
<proteinExistence type="predicted"/>
<gene>
    <name evidence="11" type="ORF">GAZ26_13500</name>
    <name evidence="10" type="ORF">GAZ26_18935</name>
    <name evidence="9" type="ORF">GAZ26_20935</name>
    <name evidence="8" type="ORF">GAZ26_22155</name>
    <name evidence="7" type="ORF">GAZ26_23040</name>
    <name evidence="5" type="ORF">GAZ26_25520</name>
    <name evidence="6" type="ORF">GAZ26_25640</name>
    <name evidence="4" type="ORF">GAZ26_26055</name>
    <name evidence="3" type="ORF">GAZ26_26545</name>
    <name evidence="1" type="ORF">GAZ26_26755</name>
    <name evidence="2" type="ORF">GAZ26_26830</name>
</gene>
<dbReference type="EMBL" id="WDCG01000032">
    <property type="protein sequence ID" value="KAB6418843.1"/>
    <property type="molecule type" value="Genomic_DNA"/>
</dbReference>
<evidence type="ECO:0000313" key="8">
    <source>
        <dbReference type="EMBL" id="KAB6418843.1"/>
    </source>
</evidence>
<name>A0A7J5QJ43_9BACE</name>
<dbReference type="EMBL" id="WDCG01000052">
    <property type="protein sequence ID" value="KAB6416819.1"/>
    <property type="molecule type" value="Genomic_DNA"/>
</dbReference>
<evidence type="ECO:0000313" key="10">
    <source>
        <dbReference type="EMBL" id="KAB6420730.1"/>
    </source>
</evidence>
<feature type="non-terminal residue" evidence="4">
    <location>
        <position position="25"/>
    </location>
</feature>
<dbReference type="Proteomes" id="UP000471447">
    <property type="component" value="Unassembled WGS sequence"/>
</dbReference>
<organism evidence="4 12">
    <name type="scientific">Bacteroides xylanisolvens</name>
    <dbReference type="NCBI Taxonomy" id="371601"/>
    <lineage>
        <taxon>Bacteria</taxon>
        <taxon>Pseudomonadati</taxon>
        <taxon>Bacteroidota</taxon>
        <taxon>Bacteroidia</taxon>
        <taxon>Bacteroidales</taxon>
        <taxon>Bacteroidaceae</taxon>
        <taxon>Bacteroides</taxon>
    </lineage>
</organism>
<evidence type="ECO:0000313" key="9">
    <source>
        <dbReference type="EMBL" id="KAB6419750.1"/>
    </source>
</evidence>
<comment type="caution">
    <text evidence="4">The sequence shown here is derived from an EMBL/GenBank/DDBJ whole genome shotgun (WGS) entry which is preliminary data.</text>
</comment>
<dbReference type="EMBL" id="WDCG01000024">
    <property type="protein sequence ID" value="KAB6420730.1"/>
    <property type="molecule type" value="Genomic_DNA"/>
</dbReference>
<dbReference type="EMBL" id="WDCG01000064">
    <property type="protein sequence ID" value="KAB6416064.1"/>
    <property type="molecule type" value="Genomic_DNA"/>
</dbReference>
<protein>
    <submittedName>
        <fullName evidence="4">Transposase</fullName>
    </submittedName>
</protein>
<dbReference type="EMBL" id="WDCG01000012">
    <property type="protein sequence ID" value="KAB6423056.1"/>
    <property type="molecule type" value="Genomic_DNA"/>
</dbReference>
<dbReference type="AlphaFoldDB" id="A0A7J5QJ43"/>
<accession>A0A7J5QJ43</accession>
<dbReference type="EMBL" id="WDCG01000035">
    <property type="protein sequence ID" value="KAB6418341.1"/>
    <property type="molecule type" value="Genomic_DNA"/>
</dbReference>
<evidence type="ECO:0000313" key="4">
    <source>
        <dbReference type="EMBL" id="KAB6416586.1"/>
    </source>
</evidence>
<dbReference type="EMBL" id="WDCG01000064">
    <property type="protein sequence ID" value="KAB6416062.1"/>
    <property type="molecule type" value="Genomic_DNA"/>
</dbReference>
<evidence type="ECO:0000313" key="11">
    <source>
        <dbReference type="EMBL" id="KAB6423056.1"/>
    </source>
</evidence>
<evidence type="ECO:0000313" key="3">
    <source>
        <dbReference type="EMBL" id="KAB6416133.1"/>
    </source>
</evidence>
<reference evidence="4 12" key="1">
    <citation type="journal article" date="2019" name="Nat. Med.">
        <title>A library of human gut bacterial isolates paired with longitudinal multiomics data enables mechanistic microbiome research.</title>
        <authorList>
            <person name="Poyet M."/>
            <person name="Groussin M."/>
            <person name="Gibbons S.M."/>
            <person name="Avila-Pacheco J."/>
            <person name="Jiang X."/>
            <person name="Kearney S.M."/>
            <person name="Perrotta A.R."/>
            <person name="Berdy B."/>
            <person name="Zhao S."/>
            <person name="Lieberman T.D."/>
            <person name="Swanson P.K."/>
            <person name="Smith M."/>
            <person name="Roesemann S."/>
            <person name="Alexander J.E."/>
            <person name="Rich S.A."/>
            <person name="Livny J."/>
            <person name="Vlamakis H."/>
            <person name="Clish C."/>
            <person name="Bullock K."/>
            <person name="Deik A."/>
            <person name="Scott J."/>
            <person name="Pierce K.A."/>
            <person name="Xavier R.J."/>
            <person name="Alm E.J."/>
        </authorList>
    </citation>
    <scope>NUCLEOTIDE SEQUENCE [LARGE SCALE GENOMIC DNA]</scope>
    <source>
        <strain evidence="4 12">BIOML-A7</strain>
    </source>
</reference>
<dbReference type="EMBL" id="WDCG01000052">
    <property type="protein sequence ID" value="KAB6416817.1"/>
    <property type="molecule type" value="Genomic_DNA"/>
</dbReference>
<dbReference type="EMBL" id="WDCG01000062">
    <property type="protein sequence ID" value="KAB6416133.1"/>
    <property type="molecule type" value="Genomic_DNA"/>
</dbReference>
<evidence type="ECO:0000313" key="1">
    <source>
        <dbReference type="EMBL" id="KAB6416062.1"/>
    </source>
</evidence>
<dbReference type="EMBL" id="WDCG01000029">
    <property type="protein sequence ID" value="KAB6419750.1"/>
    <property type="molecule type" value="Genomic_DNA"/>
</dbReference>
<evidence type="ECO:0000313" key="2">
    <source>
        <dbReference type="EMBL" id="KAB6416064.1"/>
    </source>
</evidence>
<evidence type="ECO:0000313" key="7">
    <source>
        <dbReference type="EMBL" id="KAB6418341.1"/>
    </source>
</evidence>